<dbReference type="PATRIC" id="fig|1195236.3.peg.5029"/>
<dbReference type="Gene3D" id="1.10.287.130">
    <property type="match status" value="1"/>
</dbReference>
<evidence type="ECO:0000256" key="4">
    <source>
        <dbReference type="ARBA" id="ARBA00022475"/>
    </source>
</evidence>
<dbReference type="InterPro" id="IPR033479">
    <property type="entry name" value="dCache_1"/>
</dbReference>
<keyword evidence="5" id="KW-0597">Phosphoprotein</keyword>
<dbReference type="eggNOG" id="COG2972">
    <property type="taxonomic scope" value="Bacteria"/>
</dbReference>
<evidence type="ECO:0000256" key="8">
    <source>
        <dbReference type="ARBA" id="ARBA00022741"/>
    </source>
</evidence>
<feature type="domain" description="HAMP" evidence="16">
    <location>
        <begin position="354"/>
        <end position="407"/>
    </location>
</feature>
<sequence length="622" mass="70402">MLISAGKKRFLIKIKESKMGNSFKKMSFKSKLIFSFIFVSIIPMLLVQSISYFNTTSAMKENVNELITYNLAQTEKNLNTTLNSYMDILYQIYTDDEIIELVKKINAETDSAMEISLLRDKLSKLTNSKEGIRSIAILSAGGKTAFYDTLTASSLDSSWMNKNFEKSEFYRDITSSKGSVLIPTSYASQLGDKKYYLFHIANKMVDFNDIRKDAIGVIVISIDEDIIYRACNEVDAKKEAKKSVRSVNFIVDKKGYIISFPDKDLIGANISLFDPAGTNGQEDGYTAAARKISYFDSSSIITNSLTSEKNGWIIVNAVDQSFLFSKVYMTQRLTITFGILALLFSIIIIFYVTRNFSGSIRKILHAMKTAQEGELSVRVELDDDGDEMSAIAARFNKMIYKINKLVEEVRAATFKQKEAEIRALEAQINPHFLYNTLDAINWMAIEKDEHEISNMLKSLAQILRYSVNKSNSIVKLREEIEWLKQYIYLQQTRFNYSFECFMEVDENVLDFNIHKLLFQPFIENVIIHGFEGINKGGVLDIGIKGRENSIMIVIRDNGKGIDPETVSKLNSPDDKEITAKGSGLGASNVFNRIKMYYGDSGSWQVESETGKGTTITLKIPKL</sequence>
<dbReference type="GO" id="GO:0000155">
    <property type="term" value="F:phosphorelay sensor kinase activity"/>
    <property type="evidence" value="ECO:0007669"/>
    <property type="project" value="InterPro"/>
</dbReference>
<dbReference type="CDD" id="cd06225">
    <property type="entry name" value="HAMP"/>
    <property type="match status" value="1"/>
</dbReference>
<dbReference type="Pfam" id="PF06580">
    <property type="entry name" value="His_kinase"/>
    <property type="match status" value="1"/>
</dbReference>
<dbReference type="InterPro" id="IPR004358">
    <property type="entry name" value="Sig_transdc_His_kin-like_C"/>
</dbReference>
<comment type="catalytic activity">
    <reaction evidence="1">
        <text>ATP + protein L-histidine = ADP + protein N-phospho-L-histidine.</text>
        <dbReference type="EC" id="2.7.13.3"/>
    </reaction>
</comment>
<proteinExistence type="predicted"/>
<dbReference type="EMBL" id="AORV01000065">
    <property type="protein sequence ID" value="EMS69729.1"/>
    <property type="molecule type" value="Genomic_DNA"/>
</dbReference>
<evidence type="ECO:0000256" key="11">
    <source>
        <dbReference type="ARBA" id="ARBA00022989"/>
    </source>
</evidence>
<dbReference type="EC" id="2.7.13.3" evidence="3"/>
<evidence type="ECO:0000313" key="18">
    <source>
        <dbReference type="Proteomes" id="UP000014155"/>
    </source>
</evidence>
<dbReference type="STRING" id="1195236.CTER_4843"/>
<dbReference type="Pfam" id="PF02518">
    <property type="entry name" value="HATPase_c"/>
    <property type="match status" value="1"/>
</dbReference>
<dbReference type="SUPFAM" id="SSF55874">
    <property type="entry name" value="ATPase domain of HSP90 chaperone/DNA topoisomerase II/histidine kinase"/>
    <property type="match status" value="1"/>
</dbReference>
<evidence type="ECO:0000256" key="12">
    <source>
        <dbReference type="ARBA" id="ARBA00023012"/>
    </source>
</evidence>
<keyword evidence="13 14" id="KW-0472">Membrane</keyword>
<reference evidence="17 18" key="1">
    <citation type="journal article" date="2013" name="Genome Announc.">
        <title>Draft Genome Sequence of the Cellulolytic, Mesophilic, Anaerobic Bacterium Clostridium termitidis Strain CT1112 (DSM 5398).</title>
        <authorList>
            <person name="Lal S."/>
            <person name="Ramachandran U."/>
            <person name="Zhang X."/>
            <person name="Munir R."/>
            <person name="Sparling R."/>
            <person name="Levin D.B."/>
        </authorList>
    </citation>
    <scope>NUCLEOTIDE SEQUENCE [LARGE SCALE GENOMIC DNA]</scope>
    <source>
        <strain evidence="17 18">CT1112</strain>
    </source>
</reference>
<gene>
    <name evidence="17" type="ORF">CTER_4843</name>
</gene>
<keyword evidence="8" id="KW-0547">Nucleotide-binding</keyword>
<comment type="caution">
    <text evidence="17">The sequence shown here is derived from an EMBL/GenBank/DDBJ whole genome shotgun (WGS) entry which is preliminary data.</text>
</comment>
<dbReference type="PANTHER" id="PTHR34220:SF11">
    <property type="entry name" value="SENSOR PROTEIN KINASE HPTS"/>
    <property type="match status" value="1"/>
</dbReference>
<evidence type="ECO:0000256" key="2">
    <source>
        <dbReference type="ARBA" id="ARBA00004651"/>
    </source>
</evidence>
<evidence type="ECO:0000256" key="14">
    <source>
        <dbReference type="SAM" id="Phobius"/>
    </source>
</evidence>
<dbReference type="Pfam" id="PF00672">
    <property type="entry name" value="HAMP"/>
    <property type="match status" value="1"/>
</dbReference>
<keyword evidence="11 14" id="KW-1133">Transmembrane helix</keyword>
<evidence type="ECO:0000313" key="17">
    <source>
        <dbReference type="EMBL" id="EMS69729.1"/>
    </source>
</evidence>
<keyword evidence="12" id="KW-0902">Two-component regulatory system</keyword>
<dbReference type="AlphaFoldDB" id="S0FKK4"/>
<dbReference type="Gene3D" id="3.30.450.20">
    <property type="entry name" value="PAS domain"/>
    <property type="match status" value="1"/>
</dbReference>
<organism evidence="17 18">
    <name type="scientific">Ruminiclostridium cellobioparum subsp. termitidis CT1112</name>
    <dbReference type="NCBI Taxonomy" id="1195236"/>
    <lineage>
        <taxon>Bacteria</taxon>
        <taxon>Bacillati</taxon>
        <taxon>Bacillota</taxon>
        <taxon>Clostridia</taxon>
        <taxon>Eubacteriales</taxon>
        <taxon>Oscillospiraceae</taxon>
        <taxon>Ruminiclostridium</taxon>
    </lineage>
</organism>
<protein>
    <recommendedName>
        <fullName evidence="3">histidine kinase</fullName>
        <ecNumber evidence="3">2.7.13.3</ecNumber>
    </recommendedName>
</protein>
<evidence type="ECO:0000256" key="9">
    <source>
        <dbReference type="ARBA" id="ARBA00022777"/>
    </source>
</evidence>
<dbReference type="InterPro" id="IPR003660">
    <property type="entry name" value="HAMP_dom"/>
</dbReference>
<keyword evidence="4" id="KW-1003">Cell membrane</keyword>
<evidence type="ECO:0000256" key="5">
    <source>
        <dbReference type="ARBA" id="ARBA00022553"/>
    </source>
</evidence>
<evidence type="ECO:0000256" key="10">
    <source>
        <dbReference type="ARBA" id="ARBA00022840"/>
    </source>
</evidence>
<dbReference type="InterPro" id="IPR010559">
    <property type="entry name" value="Sig_transdc_His_kin_internal"/>
</dbReference>
<dbReference type="Proteomes" id="UP000014155">
    <property type="component" value="Unassembled WGS sequence"/>
</dbReference>
<dbReference type="GO" id="GO:0005886">
    <property type="term" value="C:plasma membrane"/>
    <property type="evidence" value="ECO:0007669"/>
    <property type="project" value="UniProtKB-SubCell"/>
</dbReference>
<feature type="domain" description="Histidine kinase" evidence="15">
    <location>
        <begin position="518"/>
        <end position="622"/>
    </location>
</feature>
<dbReference type="SMART" id="SM00387">
    <property type="entry name" value="HATPase_c"/>
    <property type="match status" value="1"/>
</dbReference>
<keyword evidence="10" id="KW-0067">ATP-binding</keyword>
<evidence type="ECO:0000256" key="13">
    <source>
        <dbReference type="ARBA" id="ARBA00023136"/>
    </source>
</evidence>
<dbReference type="PRINTS" id="PR00344">
    <property type="entry name" value="BCTRLSENSOR"/>
</dbReference>
<evidence type="ECO:0000259" key="16">
    <source>
        <dbReference type="PROSITE" id="PS50885"/>
    </source>
</evidence>
<evidence type="ECO:0000256" key="1">
    <source>
        <dbReference type="ARBA" id="ARBA00000085"/>
    </source>
</evidence>
<dbReference type="PROSITE" id="PS50885">
    <property type="entry name" value="HAMP"/>
    <property type="match status" value="1"/>
</dbReference>
<dbReference type="InterPro" id="IPR050640">
    <property type="entry name" value="Bact_2-comp_sensor_kinase"/>
</dbReference>
<dbReference type="PANTHER" id="PTHR34220">
    <property type="entry name" value="SENSOR HISTIDINE KINASE YPDA"/>
    <property type="match status" value="1"/>
</dbReference>
<comment type="subcellular location">
    <subcellularLocation>
        <location evidence="2">Cell membrane</location>
        <topology evidence="2">Multi-pass membrane protein</topology>
    </subcellularLocation>
</comment>
<dbReference type="PROSITE" id="PS50109">
    <property type="entry name" value="HIS_KIN"/>
    <property type="match status" value="1"/>
</dbReference>
<dbReference type="InterPro" id="IPR036890">
    <property type="entry name" value="HATPase_C_sf"/>
</dbReference>
<evidence type="ECO:0000256" key="7">
    <source>
        <dbReference type="ARBA" id="ARBA00022692"/>
    </source>
</evidence>
<dbReference type="SUPFAM" id="SSF158472">
    <property type="entry name" value="HAMP domain-like"/>
    <property type="match status" value="1"/>
</dbReference>
<keyword evidence="6 17" id="KW-0808">Transferase</keyword>
<evidence type="ECO:0000256" key="6">
    <source>
        <dbReference type="ARBA" id="ARBA00022679"/>
    </source>
</evidence>
<dbReference type="GO" id="GO:0005524">
    <property type="term" value="F:ATP binding"/>
    <property type="evidence" value="ECO:0007669"/>
    <property type="project" value="UniProtKB-KW"/>
</dbReference>
<name>S0FKK4_RUMCE</name>
<feature type="transmembrane region" description="Helical" evidence="14">
    <location>
        <begin position="333"/>
        <end position="352"/>
    </location>
</feature>
<evidence type="ECO:0000256" key="3">
    <source>
        <dbReference type="ARBA" id="ARBA00012438"/>
    </source>
</evidence>
<keyword evidence="7 14" id="KW-0812">Transmembrane</keyword>
<keyword evidence="18" id="KW-1185">Reference proteome</keyword>
<evidence type="ECO:0000259" key="15">
    <source>
        <dbReference type="PROSITE" id="PS50109"/>
    </source>
</evidence>
<dbReference type="InterPro" id="IPR003594">
    <property type="entry name" value="HATPase_dom"/>
</dbReference>
<dbReference type="Pfam" id="PF02743">
    <property type="entry name" value="dCache_1"/>
    <property type="match status" value="1"/>
</dbReference>
<keyword evidence="9 17" id="KW-0418">Kinase</keyword>
<dbReference type="SMART" id="SM00304">
    <property type="entry name" value="HAMP"/>
    <property type="match status" value="1"/>
</dbReference>
<dbReference type="RefSeq" id="WP_004630066.1">
    <property type="nucleotide sequence ID" value="NZ_AORV01000065.1"/>
</dbReference>
<dbReference type="InterPro" id="IPR005467">
    <property type="entry name" value="His_kinase_dom"/>
</dbReference>
<accession>S0FKK4</accession>
<dbReference type="Gene3D" id="3.30.565.10">
    <property type="entry name" value="Histidine kinase-like ATPase, C-terminal domain"/>
    <property type="match status" value="1"/>
</dbReference>